<protein>
    <submittedName>
        <fullName evidence="2">Uncharacterized protein</fullName>
    </submittedName>
</protein>
<dbReference type="AlphaFoldDB" id="A0A1I6IPX0"/>
<gene>
    <name evidence="2" type="ORF">SAMN04488591_2932</name>
</gene>
<organism evidence="2 3">
    <name type="scientific">Microbacterium azadirachtae</name>
    <dbReference type="NCBI Taxonomy" id="582680"/>
    <lineage>
        <taxon>Bacteria</taxon>
        <taxon>Bacillati</taxon>
        <taxon>Actinomycetota</taxon>
        <taxon>Actinomycetes</taxon>
        <taxon>Micrococcales</taxon>
        <taxon>Microbacteriaceae</taxon>
        <taxon>Microbacterium</taxon>
    </lineage>
</organism>
<feature type="transmembrane region" description="Helical" evidence="1">
    <location>
        <begin position="62"/>
        <end position="85"/>
    </location>
</feature>
<proteinExistence type="predicted"/>
<reference evidence="3" key="1">
    <citation type="submission" date="2016-10" db="EMBL/GenBank/DDBJ databases">
        <authorList>
            <person name="Varghese N."/>
            <person name="Submissions S."/>
        </authorList>
    </citation>
    <scope>NUCLEOTIDE SEQUENCE [LARGE SCALE GENOMIC DNA]</scope>
    <source>
        <strain evidence="3">CL127</strain>
    </source>
</reference>
<sequence length="132" mass="14092">MSAVALPEEAAARRARVWFWWLGALAVLVFAVAWLWVAMAYGEEFSEEGKARAAGTTMAGTGFAIGLVPVLILHAVSIVFAMLLAREGWGRPLPGRFVVAVFAVGAASLPGFVLWMLLSPGGTMFVPEPYVP</sequence>
<feature type="transmembrane region" description="Helical" evidence="1">
    <location>
        <begin position="18"/>
        <end position="42"/>
    </location>
</feature>
<evidence type="ECO:0000313" key="3">
    <source>
        <dbReference type="Proteomes" id="UP000198877"/>
    </source>
</evidence>
<accession>A0A1I6IPX0</accession>
<dbReference type="EMBL" id="FOYR01000003">
    <property type="protein sequence ID" value="SFR68784.1"/>
    <property type="molecule type" value="Genomic_DNA"/>
</dbReference>
<keyword evidence="1" id="KW-0472">Membrane</keyword>
<evidence type="ECO:0000313" key="2">
    <source>
        <dbReference type="EMBL" id="SFR68784.1"/>
    </source>
</evidence>
<name>A0A1I6IPX0_9MICO</name>
<keyword evidence="1" id="KW-1133">Transmembrane helix</keyword>
<dbReference type="Proteomes" id="UP000198877">
    <property type="component" value="Unassembled WGS sequence"/>
</dbReference>
<feature type="transmembrane region" description="Helical" evidence="1">
    <location>
        <begin position="97"/>
        <end position="118"/>
    </location>
</feature>
<keyword evidence="1" id="KW-0812">Transmembrane</keyword>
<dbReference type="RefSeq" id="WP_139232269.1">
    <property type="nucleotide sequence ID" value="NZ_FOYR01000003.1"/>
</dbReference>
<evidence type="ECO:0000256" key="1">
    <source>
        <dbReference type="SAM" id="Phobius"/>
    </source>
</evidence>